<reference evidence="2" key="1">
    <citation type="journal article" date="2013" name="Syst. Appl. Microbiol.">
        <title>New insights into the archaeal diversity of a hypersaline microbial mat obtained by a metagenomic approach.</title>
        <authorList>
            <person name="Lopez-Lopez A."/>
            <person name="Richter M."/>
            <person name="Pena A."/>
            <person name="Tamames J."/>
            <person name="Rossello-Mora R."/>
        </authorList>
    </citation>
    <scope>NUCLEOTIDE SEQUENCE</scope>
</reference>
<accession>M1PVE3</accession>
<dbReference type="EMBL" id="JX684082">
    <property type="protein sequence ID" value="AGF93109.1"/>
    <property type="molecule type" value="Genomic_DNA"/>
</dbReference>
<protein>
    <submittedName>
        <fullName evidence="2">Uncharacterized protein</fullName>
    </submittedName>
</protein>
<evidence type="ECO:0000313" key="2">
    <source>
        <dbReference type="EMBL" id="AGF93109.1"/>
    </source>
</evidence>
<evidence type="ECO:0000256" key="1">
    <source>
        <dbReference type="SAM" id="MobiDB-lite"/>
    </source>
</evidence>
<proteinExistence type="predicted"/>
<feature type="region of interest" description="Disordered" evidence="1">
    <location>
        <begin position="83"/>
        <end position="113"/>
    </location>
</feature>
<name>M1PVE3_9ZZZZ</name>
<feature type="compositionally biased region" description="Basic and acidic residues" evidence="1">
    <location>
        <begin position="101"/>
        <end position="113"/>
    </location>
</feature>
<gene>
    <name evidence="2" type="ORF">FLSS-17_0017</name>
</gene>
<organism evidence="2">
    <name type="scientific">uncultured organism</name>
    <dbReference type="NCBI Taxonomy" id="155900"/>
    <lineage>
        <taxon>unclassified sequences</taxon>
        <taxon>environmental samples</taxon>
    </lineage>
</organism>
<dbReference type="AlphaFoldDB" id="M1PVE3"/>
<sequence length="113" mass="13317">MSSEIDRLQKYIKDEDENIFTTTELYDFLEETENARDAAAEIWNIIAGNREYLEEVFGNFKSEDLQDFSEQAMEISERFSELAMEEGDNNKNSTQQELWDDFDKSQALDSLRH</sequence>